<dbReference type="PROSITE" id="PS00584">
    <property type="entry name" value="PFKB_KINASES_2"/>
    <property type="match status" value="1"/>
</dbReference>
<dbReference type="InterPro" id="IPR050306">
    <property type="entry name" value="PfkB_Carbo_kinase"/>
</dbReference>
<keyword evidence="5" id="KW-0067">ATP-binding</keyword>
<sequence>MNGSATRPLRALVIGESLIDVLIDGDHRTEKPGGSPMNVAIGLARQGADVAFVTDLGRDHLADQIELRLVTEGVDVYSPLRHGRRTSVALATIDADGNASYEFDLTFTLEHTDTPENGLADFVHFGSISTVIQPGATHVDQLVDTFRPNALVSYDPNIRPLIDRDRDAARARVDRHAGLADIVRASVDDLAHIHPELLADPSRRIESSTERMIAAATERWLAAGAALVAITDAERGVHLATENHRTHIASNRPAVVDTVGAGDAFMAGLISGIDIVGLRRQAHRDELASIDLKTLRTIACWAQRTAEYTVGQVGAEPPTSVELLNAERGVRVA</sequence>
<evidence type="ECO:0000256" key="5">
    <source>
        <dbReference type="ARBA" id="ARBA00022840"/>
    </source>
</evidence>
<name>A0A0U5BQQ8_9MICO</name>
<dbReference type="Gene3D" id="3.40.1190.20">
    <property type="match status" value="1"/>
</dbReference>
<comment type="similarity">
    <text evidence="1">Belongs to the carbohydrate kinase PfkB family.</text>
</comment>
<keyword evidence="4 7" id="KW-0418">Kinase</keyword>
<evidence type="ECO:0000313" key="8">
    <source>
        <dbReference type="Proteomes" id="UP000218965"/>
    </source>
</evidence>
<organism evidence="7 8">
    <name type="scientific">Microcella alkaliphila</name>
    <dbReference type="NCBI Taxonomy" id="279828"/>
    <lineage>
        <taxon>Bacteria</taxon>
        <taxon>Bacillati</taxon>
        <taxon>Actinomycetota</taxon>
        <taxon>Actinomycetes</taxon>
        <taxon>Micrococcales</taxon>
        <taxon>Microbacteriaceae</taxon>
        <taxon>Microcella</taxon>
    </lineage>
</organism>
<dbReference type="GO" id="GO:0016301">
    <property type="term" value="F:kinase activity"/>
    <property type="evidence" value="ECO:0007669"/>
    <property type="project" value="UniProtKB-KW"/>
</dbReference>
<evidence type="ECO:0000256" key="3">
    <source>
        <dbReference type="ARBA" id="ARBA00022741"/>
    </source>
</evidence>
<accession>A0A0U5BQQ8</accession>
<dbReference type="OrthoDB" id="9795789at2"/>
<gene>
    <name evidence="7" type="ORF">MalAC0309_1766</name>
</gene>
<keyword evidence="2" id="KW-0808">Transferase</keyword>
<dbReference type="InterPro" id="IPR002173">
    <property type="entry name" value="Carboh/pur_kinase_PfkB_CS"/>
</dbReference>
<reference evidence="7 8" key="2">
    <citation type="submission" date="2016-01" db="EMBL/GenBank/DDBJ databases">
        <title>Microcella alkaliphila JAM AC0309 whole genome shotgun sequence.</title>
        <authorList>
            <person name="Kurata A."/>
            <person name="Hirose Y."/>
            <person name="Kishimoto N."/>
            <person name="Kobayashi T."/>
        </authorList>
    </citation>
    <scope>NUCLEOTIDE SEQUENCE [LARGE SCALE GENOMIC DNA]</scope>
    <source>
        <strain evidence="7 8">JAM AC0309</strain>
    </source>
</reference>
<dbReference type="PROSITE" id="PS00583">
    <property type="entry name" value="PFKB_KINASES_1"/>
    <property type="match status" value="1"/>
</dbReference>
<dbReference type="InterPro" id="IPR029056">
    <property type="entry name" value="Ribokinase-like"/>
</dbReference>
<dbReference type="SUPFAM" id="SSF53613">
    <property type="entry name" value="Ribokinase-like"/>
    <property type="match status" value="1"/>
</dbReference>
<reference evidence="8" key="1">
    <citation type="submission" date="2015-12" db="EMBL/GenBank/DDBJ databases">
        <authorList>
            <person name="Shamseldin A."/>
            <person name="Moawad H."/>
            <person name="Abd El-Rahim W.M."/>
            <person name="Sadowsky M.J."/>
        </authorList>
    </citation>
    <scope>NUCLEOTIDE SEQUENCE [LARGE SCALE GENOMIC DNA]</scope>
    <source>
        <strain evidence="8">JAM AC0309</strain>
    </source>
</reference>
<dbReference type="Pfam" id="PF00294">
    <property type="entry name" value="PfkB"/>
    <property type="match status" value="1"/>
</dbReference>
<dbReference type="PANTHER" id="PTHR43085">
    <property type="entry name" value="HEXOKINASE FAMILY MEMBER"/>
    <property type="match status" value="1"/>
</dbReference>
<feature type="domain" description="Carbohydrate kinase PfkB" evidence="6">
    <location>
        <begin position="21"/>
        <end position="311"/>
    </location>
</feature>
<dbReference type="InterPro" id="IPR011611">
    <property type="entry name" value="PfkB_dom"/>
</dbReference>
<evidence type="ECO:0000313" key="7">
    <source>
        <dbReference type="EMBL" id="BAU32614.1"/>
    </source>
</evidence>
<dbReference type="GO" id="GO:0005524">
    <property type="term" value="F:ATP binding"/>
    <property type="evidence" value="ECO:0007669"/>
    <property type="project" value="UniProtKB-KW"/>
</dbReference>
<dbReference type="KEGG" id="malk:MalAC0309_1766"/>
<protein>
    <submittedName>
        <fullName evidence="7">Sugar kinase, ribokinase</fullName>
    </submittedName>
</protein>
<dbReference type="Proteomes" id="UP000218965">
    <property type="component" value="Chromosome"/>
</dbReference>
<evidence type="ECO:0000256" key="2">
    <source>
        <dbReference type="ARBA" id="ARBA00022679"/>
    </source>
</evidence>
<evidence type="ECO:0000256" key="4">
    <source>
        <dbReference type="ARBA" id="ARBA00022777"/>
    </source>
</evidence>
<keyword evidence="3" id="KW-0547">Nucleotide-binding</keyword>
<proteinExistence type="inferred from homology"/>
<dbReference type="EMBL" id="AP017315">
    <property type="protein sequence ID" value="BAU32614.1"/>
    <property type="molecule type" value="Genomic_DNA"/>
</dbReference>
<evidence type="ECO:0000259" key="6">
    <source>
        <dbReference type="Pfam" id="PF00294"/>
    </source>
</evidence>
<dbReference type="AlphaFoldDB" id="A0A0U5BQQ8"/>
<dbReference type="RefSeq" id="WP_096421926.1">
    <property type="nucleotide sequence ID" value="NZ_AP017315.1"/>
</dbReference>
<dbReference type="PANTHER" id="PTHR43085:SF1">
    <property type="entry name" value="PSEUDOURIDINE KINASE-RELATED"/>
    <property type="match status" value="1"/>
</dbReference>
<evidence type="ECO:0000256" key="1">
    <source>
        <dbReference type="ARBA" id="ARBA00010688"/>
    </source>
</evidence>